<name>A0A2J6QLR1_9HELO</name>
<feature type="domain" description="Heterokaryon incompatibility" evidence="1">
    <location>
        <begin position="25"/>
        <end position="115"/>
    </location>
</feature>
<dbReference type="STRING" id="1745343.A0A2J6QLR1"/>
<evidence type="ECO:0000259" key="2">
    <source>
        <dbReference type="Pfam" id="PF25000"/>
    </source>
</evidence>
<dbReference type="Pfam" id="PF13374">
    <property type="entry name" value="TPR_10"/>
    <property type="match status" value="4"/>
</dbReference>
<dbReference type="InterPro" id="IPR027417">
    <property type="entry name" value="P-loop_NTPase"/>
</dbReference>
<dbReference type="SUPFAM" id="SSF48452">
    <property type="entry name" value="TPR-like"/>
    <property type="match status" value="1"/>
</dbReference>
<evidence type="ECO:0000259" key="1">
    <source>
        <dbReference type="Pfam" id="PF06985"/>
    </source>
</evidence>
<dbReference type="InterPro" id="IPR011990">
    <property type="entry name" value="TPR-like_helical_dom_sf"/>
</dbReference>
<dbReference type="SUPFAM" id="SSF52540">
    <property type="entry name" value="P-loop containing nucleoside triphosphate hydrolases"/>
    <property type="match status" value="1"/>
</dbReference>
<dbReference type="PANTHER" id="PTHR10622">
    <property type="entry name" value="HET DOMAIN-CONTAINING PROTEIN"/>
    <property type="match status" value="1"/>
</dbReference>
<dbReference type="EMBL" id="KZ613466">
    <property type="protein sequence ID" value="PMD27181.1"/>
    <property type="molecule type" value="Genomic_DNA"/>
</dbReference>
<organism evidence="3 4">
    <name type="scientific">Hyaloscypha hepaticicola</name>
    <dbReference type="NCBI Taxonomy" id="2082293"/>
    <lineage>
        <taxon>Eukaryota</taxon>
        <taxon>Fungi</taxon>
        <taxon>Dikarya</taxon>
        <taxon>Ascomycota</taxon>
        <taxon>Pezizomycotina</taxon>
        <taxon>Leotiomycetes</taxon>
        <taxon>Helotiales</taxon>
        <taxon>Hyaloscyphaceae</taxon>
        <taxon>Hyaloscypha</taxon>
    </lineage>
</organism>
<dbReference type="InterPro" id="IPR010730">
    <property type="entry name" value="HET"/>
</dbReference>
<feature type="domain" description="DUF7779" evidence="2">
    <location>
        <begin position="492"/>
        <end position="587"/>
    </location>
</feature>
<dbReference type="Gene3D" id="3.40.50.300">
    <property type="entry name" value="P-loop containing nucleotide triphosphate hydrolases"/>
    <property type="match status" value="1"/>
</dbReference>
<dbReference type="OrthoDB" id="1658288at2759"/>
<accession>A0A2J6QLR1</accession>
<dbReference type="AlphaFoldDB" id="A0A2J6QLR1"/>
<evidence type="ECO:0000313" key="4">
    <source>
        <dbReference type="Proteomes" id="UP000235672"/>
    </source>
</evidence>
<dbReference type="PANTHER" id="PTHR10622:SF11">
    <property type="entry name" value="HET-DOMAIN-CONTAINING PROTEIN"/>
    <property type="match status" value="1"/>
</dbReference>
<dbReference type="InterPro" id="IPR056681">
    <property type="entry name" value="DUF7779"/>
</dbReference>
<gene>
    <name evidence="3" type="ORF">NA56DRAFT_676155</name>
</gene>
<dbReference type="Pfam" id="PF25000">
    <property type="entry name" value="DUF7779"/>
    <property type="match status" value="1"/>
</dbReference>
<proteinExistence type="predicted"/>
<dbReference type="Gene3D" id="1.25.40.10">
    <property type="entry name" value="Tetratricopeptide repeat domain"/>
    <property type="match status" value="1"/>
</dbReference>
<reference evidence="3 4" key="1">
    <citation type="submission" date="2016-05" db="EMBL/GenBank/DDBJ databases">
        <title>A degradative enzymes factory behind the ericoid mycorrhizal symbiosis.</title>
        <authorList>
            <consortium name="DOE Joint Genome Institute"/>
            <person name="Martino E."/>
            <person name="Morin E."/>
            <person name="Grelet G."/>
            <person name="Kuo A."/>
            <person name="Kohler A."/>
            <person name="Daghino S."/>
            <person name="Barry K."/>
            <person name="Choi C."/>
            <person name="Cichocki N."/>
            <person name="Clum A."/>
            <person name="Copeland A."/>
            <person name="Hainaut M."/>
            <person name="Haridas S."/>
            <person name="Labutti K."/>
            <person name="Lindquist E."/>
            <person name="Lipzen A."/>
            <person name="Khouja H.-R."/>
            <person name="Murat C."/>
            <person name="Ohm R."/>
            <person name="Olson A."/>
            <person name="Spatafora J."/>
            <person name="Veneault-Fourrey C."/>
            <person name="Henrissat B."/>
            <person name="Grigoriev I."/>
            <person name="Martin F."/>
            <person name="Perotto S."/>
        </authorList>
    </citation>
    <scope>NUCLEOTIDE SEQUENCE [LARGE SCALE GENOMIC DNA]</scope>
    <source>
        <strain evidence="3 4">UAMH 7357</strain>
    </source>
</reference>
<dbReference type="Pfam" id="PF06985">
    <property type="entry name" value="HET"/>
    <property type="match status" value="1"/>
</dbReference>
<dbReference type="PRINTS" id="PR00381">
    <property type="entry name" value="KINESINLIGHT"/>
</dbReference>
<protein>
    <submittedName>
        <fullName evidence="3">HET-domain-containing protein</fullName>
    </submittedName>
</protein>
<keyword evidence="4" id="KW-1185">Reference proteome</keyword>
<evidence type="ECO:0000313" key="3">
    <source>
        <dbReference type="EMBL" id="PMD27181.1"/>
    </source>
</evidence>
<sequence length="838" mass="95284">MRLLQFDDNGKLSLTEFFESAIPNYAILSYRWGTDEVTFKDLTDGTSKSKASGYSKIQFCGEQARRDGLKYFWVDTCCIDKSSSAELFEAINSMFRWYQKAARCYVYLSDVSIRKRKITGVPATAFRENPSSQFDIDERFSWAKSRQTIRGEDKAYSLFGIFDIQIPLLYGEGEVKAFLRLREAIDRPLKEQLETPPNSSIVIPFSRDTDFVERVILDQIHEKCAVLGSRTALVGLGGVGKSQLAIEYAYRTRDYSPETWVFWIHVSNTARFEQSFRDIVNYVKISGRQDPQADIFQLVHDWLWDEKNGKWALILDNVDDAGFLDAPSTDQDGHTNSRESGNSQSLVLYLLQCSHGSILIITRSEDEALKLVEPRDIITIEPMSIQDALALFENKLGGDDNGSDDSNVVAELLVALELMPLAIVQAAAYILRRIPRYSVREYFQDFQKSDRKRTSLLDYNGKQLRRDKEAKNSIIVTWQISFDHILAIRLLAAELLSLMSFFDRQGIPDTLLQNRSQQTETAIVNCVDTDTGYSDDDEDGTSKSSVSDGFEEDVSILRNYSFISVNTNGTSFEIHGLVQLAMRKWLEAHGQIERWKRQFIKNLDAELPTGEYENWEKCQALFPHAQSAAVQKPKEQDSLLDWTSNMAVNVMKVRKKILGNEHSDTLDGMAMVGLACNLNGRWDDTEKLEVQVMETRKTKLGVDHPSTLTSMANLASTYRNQGRWDDTKELDVQVMETSKTKLGVDHPSTLTSMANLASTYRNQGRWDDTKELDVQVMETSKTKLGVDHPSTLTSMNNLAFTLMEECVRARKRVLGLNHPNSISSCTALDTWKFWQDIT</sequence>
<dbReference type="Proteomes" id="UP000235672">
    <property type="component" value="Unassembled WGS sequence"/>
</dbReference>